<dbReference type="Gene3D" id="1.10.40.30">
    <property type="entry name" value="Fumarase/aspartase (C-terminal domain)"/>
    <property type="match status" value="1"/>
</dbReference>
<dbReference type="InterPro" id="IPR020557">
    <property type="entry name" value="Fumarate_lyase_CS"/>
</dbReference>
<dbReference type="InterPro" id="IPR008948">
    <property type="entry name" value="L-Aspartase-like"/>
</dbReference>
<dbReference type="PANTHER" id="PTHR43411">
    <property type="entry name" value="ADENYLOSUCCINATE LYASE"/>
    <property type="match status" value="1"/>
</dbReference>
<evidence type="ECO:0000256" key="3">
    <source>
        <dbReference type="ARBA" id="ARBA00022755"/>
    </source>
</evidence>
<dbReference type="SUPFAM" id="SSF48557">
    <property type="entry name" value="L-aspartase-like"/>
    <property type="match status" value="1"/>
</dbReference>
<dbReference type="InterPro" id="IPR024083">
    <property type="entry name" value="Fumarase/histidase_N"/>
</dbReference>
<protein>
    <submittedName>
        <fullName evidence="8">Adenylosuccinate lyase</fullName>
        <ecNumber evidence="8">4.3.2.2</ecNumber>
    </submittedName>
</protein>
<name>A0A6N2RQL6_9ACTO</name>
<gene>
    <name evidence="8" type="primary">purB</name>
    <name evidence="8" type="ORF">AOLFYP35_00471</name>
</gene>
<comment type="pathway">
    <text evidence="2">Purine metabolism; AMP biosynthesis via de novo pathway; AMP from IMP: step 2/2.</text>
</comment>
<comment type="function">
    <text evidence="5">Catalyzes two reactions in de novo purine nucleotide biosynthesis. Catalyzes the breakdown of 5-aminoimidazole- (N-succinylocarboxamide) ribotide (SAICAR or 2-[5-amino-1-(5-phospho-beta-D-ribosyl)imidazole-4-carboxamido]succinate) to 5-aminoimidazole-4-carboxamide ribotide (AICAR or 5-amino-1-(5-phospho-beta-D-ribosyl)imidazole-4-carboxamide) and fumarate, and of adenylosuccinate (ADS or N(6)-(1,2-dicarboxyethyl)-AMP) to adenosine monophosphate (AMP) and fumarate.</text>
</comment>
<dbReference type="InterPro" id="IPR013539">
    <property type="entry name" value="PurB_C"/>
</dbReference>
<dbReference type="EC" id="4.3.2.2" evidence="8"/>
<dbReference type="InterPro" id="IPR047136">
    <property type="entry name" value="PurB_bact"/>
</dbReference>
<evidence type="ECO:0000259" key="6">
    <source>
        <dbReference type="Pfam" id="PF00206"/>
    </source>
</evidence>
<dbReference type="GO" id="GO:0004018">
    <property type="term" value="F:N6-(1,2-dicarboxyethyl)AMP AMP-lyase (fumarate-forming) activity"/>
    <property type="evidence" value="ECO:0007669"/>
    <property type="project" value="InterPro"/>
</dbReference>
<dbReference type="PANTHER" id="PTHR43411:SF1">
    <property type="entry name" value="ADENYLOSUCCINATE LYASE"/>
    <property type="match status" value="1"/>
</dbReference>
<proteinExistence type="predicted"/>
<accession>A0A6N2RQL6</accession>
<evidence type="ECO:0000256" key="1">
    <source>
        <dbReference type="ARBA" id="ARBA00004706"/>
    </source>
</evidence>
<dbReference type="AlphaFoldDB" id="A0A6N2RQL6"/>
<evidence type="ECO:0000256" key="4">
    <source>
        <dbReference type="ARBA" id="ARBA00023239"/>
    </source>
</evidence>
<evidence type="ECO:0000259" key="7">
    <source>
        <dbReference type="Pfam" id="PF08328"/>
    </source>
</evidence>
<dbReference type="Gene3D" id="1.20.200.10">
    <property type="entry name" value="Fumarase/aspartase (Central domain)"/>
    <property type="match status" value="1"/>
</dbReference>
<sequence>MFSPEMGYADLAATGQALSPLDGRYRPQTQELTQYLSEAALNRTRIFVEIEWMIELLRRGIIAHAPKISDAELDYLRALPQNFNADSVAELAQIEAETRHDVKAVEYYIDHRLEAARDVLGPDTVLPSLRPLVHIFATSEDINNLSYALNVQAAVRQVWLPRAQALHSRLLELAQNGADVPMLAHTHGQPATPVTMGKELAVFAYRLSRQLSRIEDAEYLGKMNGATGTWAAHRVALPQVPWPLLTKDFVERLGLTWNPLTTQIESHDWQSELYSDISRFGRIAHNLSTDCWTYISLGYFHQKLGAQGSTGSSTMPHKVNPIRFENAEANFEISCALLETLAQTLVTSRLQRDLTDSSTQRNIGVALGHSLVAIDNLTRGLEGIELNSQVMAEELAQHPEVLSEAIQQVMRLASLEGRDGMENPYERMKELTRGHDIDIQSLREFVSSLDLPEDQKQRLMELTPETYTGYAPDMVDWISAE</sequence>
<organism evidence="8">
    <name type="scientific">Schaalia odontolytica</name>
    <dbReference type="NCBI Taxonomy" id="1660"/>
    <lineage>
        <taxon>Bacteria</taxon>
        <taxon>Bacillati</taxon>
        <taxon>Actinomycetota</taxon>
        <taxon>Actinomycetes</taxon>
        <taxon>Actinomycetales</taxon>
        <taxon>Actinomycetaceae</taxon>
        <taxon>Schaalia</taxon>
    </lineage>
</organism>
<evidence type="ECO:0000256" key="5">
    <source>
        <dbReference type="ARBA" id="ARBA00025012"/>
    </source>
</evidence>
<comment type="pathway">
    <text evidence="1">Purine metabolism; IMP biosynthesis via de novo pathway; 5-amino-1-(5-phospho-D-ribosyl)imidazole-4-carboxamide from 5-amino-1-(5-phospho-D-ribosyl)imidazole-4-carboxylate: step 2/2.</text>
</comment>
<dbReference type="InterPro" id="IPR022761">
    <property type="entry name" value="Fumarate_lyase_N"/>
</dbReference>
<dbReference type="EMBL" id="CACRSM010000002">
    <property type="protein sequence ID" value="VYS83056.1"/>
    <property type="molecule type" value="Genomic_DNA"/>
</dbReference>
<dbReference type="PRINTS" id="PR00149">
    <property type="entry name" value="FUMRATELYASE"/>
</dbReference>
<dbReference type="NCBIfam" id="NF006764">
    <property type="entry name" value="PRK09285.1"/>
    <property type="match status" value="1"/>
</dbReference>
<keyword evidence="4 8" id="KW-0456">Lyase</keyword>
<dbReference type="Pfam" id="PF00206">
    <property type="entry name" value="Lyase_1"/>
    <property type="match status" value="1"/>
</dbReference>
<dbReference type="Pfam" id="PF08328">
    <property type="entry name" value="ASL_C"/>
    <property type="match status" value="1"/>
</dbReference>
<evidence type="ECO:0000256" key="2">
    <source>
        <dbReference type="ARBA" id="ARBA00004734"/>
    </source>
</evidence>
<keyword evidence="3" id="KW-0658">Purine biosynthesis</keyword>
<reference evidence="8" key="1">
    <citation type="submission" date="2019-11" db="EMBL/GenBank/DDBJ databases">
        <authorList>
            <person name="Feng L."/>
        </authorList>
    </citation>
    <scope>NUCLEOTIDE SEQUENCE</scope>
    <source>
        <strain evidence="8">AodontolyticusLFYP35</strain>
    </source>
</reference>
<dbReference type="Gene3D" id="1.10.275.10">
    <property type="entry name" value="Fumarase/aspartase (N-terminal domain)"/>
    <property type="match status" value="1"/>
</dbReference>
<dbReference type="InterPro" id="IPR000362">
    <property type="entry name" value="Fumarate_lyase_fam"/>
</dbReference>
<dbReference type="GO" id="GO:0006188">
    <property type="term" value="P:IMP biosynthetic process"/>
    <property type="evidence" value="ECO:0007669"/>
    <property type="project" value="InterPro"/>
</dbReference>
<evidence type="ECO:0000313" key="8">
    <source>
        <dbReference type="EMBL" id="VYS83056.1"/>
    </source>
</evidence>
<feature type="domain" description="Adenylosuccinate lyase PurB C-terminal" evidence="7">
    <location>
        <begin position="348"/>
        <end position="468"/>
    </location>
</feature>
<feature type="domain" description="Fumarate lyase N-terminal" evidence="6">
    <location>
        <begin position="28"/>
        <end position="327"/>
    </location>
</feature>
<dbReference type="PROSITE" id="PS00163">
    <property type="entry name" value="FUMARATE_LYASES"/>
    <property type="match status" value="1"/>
</dbReference>